<evidence type="ECO:0000256" key="6">
    <source>
        <dbReference type="SAM" id="Phobius"/>
    </source>
</evidence>
<evidence type="ECO:0000313" key="9">
    <source>
        <dbReference type="Proteomes" id="UP000002315"/>
    </source>
</evidence>
<gene>
    <name evidence="8" type="ordered locus">Mfer_1285</name>
</gene>
<dbReference type="PANTHER" id="PTHR36115">
    <property type="entry name" value="PROLINE-RICH ANTIGEN HOMOLOG-RELATED"/>
    <property type="match status" value="1"/>
</dbReference>
<dbReference type="HOGENOM" id="CLU_155013_0_0_2"/>
<keyword evidence="5 6" id="KW-0472">Membrane</keyword>
<dbReference type="InterPro" id="IPR010432">
    <property type="entry name" value="RDD"/>
</dbReference>
<keyword evidence="4 6" id="KW-1133">Transmembrane helix</keyword>
<dbReference type="AlphaFoldDB" id="E3GX76"/>
<dbReference type="Proteomes" id="UP000002315">
    <property type="component" value="Chromosome"/>
</dbReference>
<evidence type="ECO:0000256" key="3">
    <source>
        <dbReference type="ARBA" id="ARBA00022692"/>
    </source>
</evidence>
<feature type="domain" description="RDD" evidence="7">
    <location>
        <begin position="4"/>
        <end position="121"/>
    </location>
</feature>
<organism evidence="8 9">
    <name type="scientific">Methanothermus fervidus (strain ATCC 43054 / DSM 2088 / JCM 10308 / V24 S)</name>
    <dbReference type="NCBI Taxonomy" id="523846"/>
    <lineage>
        <taxon>Archaea</taxon>
        <taxon>Methanobacteriati</taxon>
        <taxon>Methanobacteriota</taxon>
        <taxon>Methanomada group</taxon>
        <taxon>Methanobacteria</taxon>
        <taxon>Methanobacteriales</taxon>
        <taxon>Methanothermaceae</taxon>
        <taxon>Methanothermus</taxon>
    </lineage>
</organism>
<evidence type="ECO:0000256" key="1">
    <source>
        <dbReference type="ARBA" id="ARBA00004651"/>
    </source>
</evidence>
<feature type="transmembrane region" description="Helical" evidence="6">
    <location>
        <begin position="92"/>
        <end position="110"/>
    </location>
</feature>
<protein>
    <submittedName>
        <fullName evidence="8">RDD domain containing protein</fullName>
    </submittedName>
</protein>
<dbReference type="GO" id="GO:0005886">
    <property type="term" value="C:plasma membrane"/>
    <property type="evidence" value="ECO:0007669"/>
    <property type="project" value="UniProtKB-SubCell"/>
</dbReference>
<dbReference type="KEGG" id="mfv:Mfer_1285"/>
<feature type="transmembrane region" description="Helical" evidence="6">
    <location>
        <begin position="6"/>
        <end position="28"/>
    </location>
</feature>
<evidence type="ECO:0000313" key="8">
    <source>
        <dbReference type="EMBL" id="ADP78071.1"/>
    </source>
</evidence>
<evidence type="ECO:0000259" key="7">
    <source>
        <dbReference type="Pfam" id="PF06271"/>
    </source>
</evidence>
<name>E3GX76_METFV</name>
<dbReference type="OrthoDB" id="77200at2157"/>
<dbReference type="EMBL" id="CP002278">
    <property type="protein sequence ID" value="ADP78071.1"/>
    <property type="molecule type" value="Genomic_DNA"/>
</dbReference>
<proteinExistence type="predicted"/>
<reference evidence="8 9" key="1">
    <citation type="journal article" date="2010" name="Stand. Genomic Sci.">
        <title>Complete genome sequence of Methanothermus fervidus type strain (V24S).</title>
        <authorList>
            <person name="Anderson I."/>
            <person name="Djao O.D."/>
            <person name="Misra M."/>
            <person name="Chertkov O."/>
            <person name="Nolan M."/>
            <person name="Lucas S."/>
            <person name="Lapidus A."/>
            <person name="Del Rio T.G."/>
            <person name="Tice H."/>
            <person name="Cheng J.F."/>
            <person name="Tapia R."/>
            <person name="Han C."/>
            <person name="Goodwin L."/>
            <person name="Pitluck S."/>
            <person name="Liolios K."/>
            <person name="Ivanova N."/>
            <person name="Mavromatis K."/>
            <person name="Mikhailova N."/>
            <person name="Pati A."/>
            <person name="Brambilla E."/>
            <person name="Chen A."/>
            <person name="Palaniappan K."/>
            <person name="Land M."/>
            <person name="Hauser L."/>
            <person name="Chang Y.J."/>
            <person name="Jeffries C.D."/>
            <person name="Sikorski J."/>
            <person name="Spring S."/>
            <person name="Rohde M."/>
            <person name="Eichinger K."/>
            <person name="Huber H."/>
            <person name="Wirth R."/>
            <person name="Goker M."/>
            <person name="Detter J.C."/>
            <person name="Woyke T."/>
            <person name="Bristow J."/>
            <person name="Eisen J.A."/>
            <person name="Markowitz V."/>
            <person name="Hugenholtz P."/>
            <person name="Klenk H.P."/>
            <person name="Kyrpides N.C."/>
        </authorList>
    </citation>
    <scope>NUCLEOTIDE SEQUENCE [LARGE SCALE GENOMIC DNA]</scope>
    <source>
        <strain evidence="9">ATCC 43054 / DSM 2088 / JCM 10308 / V24 S</strain>
    </source>
</reference>
<dbReference type="STRING" id="523846.Mfer_1285"/>
<evidence type="ECO:0000256" key="4">
    <source>
        <dbReference type="ARBA" id="ARBA00022989"/>
    </source>
</evidence>
<keyword evidence="2" id="KW-1003">Cell membrane</keyword>
<keyword evidence="3 6" id="KW-0812">Transmembrane</keyword>
<accession>E3GX76</accession>
<dbReference type="Pfam" id="PF06271">
    <property type="entry name" value="RDD"/>
    <property type="match status" value="1"/>
</dbReference>
<feature type="transmembrane region" description="Helical" evidence="6">
    <location>
        <begin position="40"/>
        <end position="58"/>
    </location>
</feature>
<dbReference type="PANTHER" id="PTHR36115:SF4">
    <property type="entry name" value="MEMBRANE PROTEIN"/>
    <property type="match status" value="1"/>
</dbReference>
<evidence type="ECO:0000256" key="5">
    <source>
        <dbReference type="ARBA" id="ARBA00023136"/>
    </source>
</evidence>
<dbReference type="InterPro" id="IPR051791">
    <property type="entry name" value="Pra-immunoreactive"/>
</dbReference>
<keyword evidence="9" id="KW-1185">Reference proteome</keyword>
<comment type="subcellular location">
    <subcellularLocation>
        <location evidence="1">Cell membrane</location>
        <topology evidence="1">Multi-pass membrane protein</topology>
    </subcellularLocation>
</comment>
<evidence type="ECO:0000256" key="2">
    <source>
        <dbReference type="ARBA" id="ARBA00022475"/>
    </source>
</evidence>
<sequence>MYKKRFIAFVIDAVFVTIIVWLLALIFYPLIVASKLYPIYNYWIVVLIAITLAYFTYFEKNFGKTIGKNLQNLEVVSKEKDLTYKQTLLRNISKILWFPVIFDVIIAWIVKSKSIRILDEISKTEVRCIDERSSN</sequence>